<evidence type="ECO:0000256" key="1">
    <source>
        <dbReference type="SAM" id="MobiDB-lite"/>
    </source>
</evidence>
<name>A0A7C8RIB4_ORBOL</name>
<dbReference type="EMBL" id="JAABOJ010000004">
    <property type="protein sequence ID" value="KAF3287458.1"/>
    <property type="molecule type" value="Genomic_DNA"/>
</dbReference>
<dbReference type="AlphaFoldDB" id="A0A7C8RIB4"/>
<dbReference type="OrthoDB" id="5406275at2759"/>
<accession>A0A7C8RIB4</accession>
<gene>
    <name evidence="2" type="ORF">TWF970_007183</name>
</gene>
<dbReference type="PANTHER" id="PTHR33488:SF2">
    <property type="entry name" value="EARLY ENDOSOME ANTIGEN 1-LIKE"/>
    <property type="match status" value="1"/>
</dbReference>
<evidence type="ECO:0000313" key="2">
    <source>
        <dbReference type="EMBL" id="KAF3287458.1"/>
    </source>
</evidence>
<comment type="caution">
    <text evidence="2">The sequence shown here is derived from an EMBL/GenBank/DDBJ whole genome shotgun (WGS) entry which is preliminary data.</text>
</comment>
<proteinExistence type="predicted"/>
<feature type="compositionally biased region" description="Low complexity" evidence="1">
    <location>
        <begin position="265"/>
        <end position="276"/>
    </location>
</feature>
<feature type="region of interest" description="Disordered" evidence="1">
    <location>
        <begin position="259"/>
        <end position="301"/>
    </location>
</feature>
<feature type="region of interest" description="Disordered" evidence="1">
    <location>
        <begin position="720"/>
        <end position="743"/>
    </location>
</feature>
<feature type="compositionally biased region" description="Polar residues" evidence="1">
    <location>
        <begin position="331"/>
        <end position="340"/>
    </location>
</feature>
<organism evidence="2 3">
    <name type="scientific">Orbilia oligospora</name>
    <name type="common">Nematode-trapping fungus</name>
    <name type="synonym">Arthrobotrys oligospora</name>
    <dbReference type="NCBI Taxonomy" id="2813651"/>
    <lineage>
        <taxon>Eukaryota</taxon>
        <taxon>Fungi</taxon>
        <taxon>Dikarya</taxon>
        <taxon>Ascomycota</taxon>
        <taxon>Pezizomycotina</taxon>
        <taxon>Orbiliomycetes</taxon>
        <taxon>Orbiliales</taxon>
        <taxon>Orbiliaceae</taxon>
        <taxon>Orbilia</taxon>
    </lineage>
</organism>
<feature type="compositionally biased region" description="Polar residues" evidence="1">
    <location>
        <begin position="277"/>
        <end position="293"/>
    </location>
</feature>
<sequence>MSEQQLEKALELKRSRDNADGITDTIVDEIKSSLVFKNNWEELLTGAPVALCCIGSCFIASGSSTAQALNLTLPNPNTTVLKWEKLQPNLVDCATLGTRAFITAEEGMGGIKFQSKIIYTKAAEYCLEQAKEIDGKFDAWLVHASDLHAICVSQSAETEDKILTTALDKAVAQSRLTDSEASMSIAKSATEKLEKQLEITGEAYKKASDEYPDGWDILGQQVASTFAETAANLLNQVLPTLVDNMTMIGKTKAVASLLHGDKNDSTGNQGTSTSQTAPKQGSPQNQTQDIPNTDNDDPAYTSVTRDLNWLNLLNAILTGSEDGGMDWDKATGSTTKSGEGSKQKAVGSSIGFVDNRLKDAVASFKKISTNKEPSKNYLKALNTAAKVSSEILAKVKESKSMSGKSLEAKSDVVQKWQEDFEAAYDTAIQLEATAKTFPGSVKGSIPLYAENPDVAVAKENAKSAQAQAVLKAAQDRLSTTQAAYTASMETYQKSTALLIEQQKALEAVKADLLRLADSSMKLAKIKKVLVQCIKLIATLKTQIVKLVRFFKAMSKSIEVVVKGCVGPFLDEITAIVTNGASTTVYKVGSYSYTDIQRSQIFNSSLTIRAYFSVFADIAEMWLTVSKDHIFPGVELCDEMTSISDDPKEVKDRVRRLNEFSEKSQKAIKEICKEKREEILGAMHARIEDVRNETKQLPPSASAAKAIEAGVKEVQKATDAALEQTNEKSPLKISSSRFGSKVKV</sequence>
<dbReference type="Proteomes" id="UP000474640">
    <property type="component" value="Unassembled WGS sequence"/>
</dbReference>
<reference evidence="2 3" key="1">
    <citation type="submission" date="2020-01" db="EMBL/GenBank/DDBJ databases">
        <authorList>
            <person name="Palmer J.M."/>
        </authorList>
    </citation>
    <scope>NUCLEOTIDE SEQUENCE [LARGE SCALE GENOMIC DNA]</scope>
    <source>
        <strain evidence="2 3">TWF970</strain>
    </source>
</reference>
<evidence type="ECO:0000313" key="3">
    <source>
        <dbReference type="Proteomes" id="UP000474640"/>
    </source>
</evidence>
<protein>
    <submittedName>
        <fullName evidence="2">Uncharacterized protein</fullName>
    </submittedName>
</protein>
<dbReference type="PANTHER" id="PTHR33488">
    <property type="entry name" value="ZGC:162509"/>
    <property type="match status" value="1"/>
</dbReference>
<feature type="region of interest" description="Disordered" evidence="1">
    <location>
        <begin position="323"/>
        <end position="344"/>
    </location>
</feature>